<organism evidence="2 3">
    <name type="scientific">Romanomermis culicivorax</name>
    <name type="common">Nematode worm</name>
    <dbReference type="NCBI Taxonomy" id="13658"/>
    <lineage>
        <taxon>Eukaryota</taxon>
        <taxon>Metazoa</taxon>
        <taxon>Ecdysozoa</taxon>
        <taxon>Nematoda</taxon>
        <taxon>Enoplea</taxon>
        <taxon>Dorylaimia</taxon>
        <taxon>Mermithida</taxon>
        <taxon>Mermithoidea</taxon>
        <taxon>Mermithidae</taxon>
        <taxon>Romanomermis</taxon>
    </lineage>
</organism>
<dbReference type="AlphaFoldDB" id="A0A915KGH3"/>
<keyword evidence="1" id="KW-0472">Membrane</keyword>
<feature type="transmembrane region" description="Helical" evidence="1">
    <location>
        <begin position="135"/>
        <end position="153"/>
    </location>
</feature>
<name>A0A915KGH3_ROMCU</name>
<accession>A0A915KGH3</accession>
<keyword evidence="2" id="KW-1185">Reference proteome</keyword>
<keyword evidence="1" id="KW-1133">Transmembrane helix</keyword>
<feature type="transmembrane region" description="Helical" evidence="1">
    <location>
        <begin position="60"/>
        <end position="81"/>
    </location>
</feature>
<dbReference type="Proteomes" id="UP000887565">
    <property type="component" value="Unplaced"/>
</dbReference>
<evidence type="ECO:0000256" key="1">
    <source>
        <dbReference type="SAM" id="Phobius"/>
    </source>
</evidence>
<sequence length="160" mass="18067">MTQKKEEYTCLDSCHARKRTKALTGGKSHSVSSAGAIQNQLDYLRLEHDRAMREERRQNCYLCAIIVLSLSMAAALIPAAFVNKFSDLICWNWTENAENLIADILNNDNADVLSTMSTTVAAEYRLSPKPRNSAILLYGFKKIFFCSIMHYGARMLCSFN</sequence>
<proteinExistence type="predicted"/>
<keyword evidence="1" id="KW-0812">Transmembrane</keyword>
<reference evidence="3" key="1">
    <citation type="submission" date="2022-11" db="UniProtKB">
        <authorList>
            <consortium name="WormBaseParasite"/>
        </authorList>
    </citation>
    <scope>IDENTIFICATION</scope>
</reference>
<evidence type="ECO:0000313" key="2">
    <source>
        <dbReference type="Proteomes" id="UP000887565"/>
    </source>
</evidence>
<dbReference type="WBParaSite" id="nRc.2.0.1.t37059-RA">
    <property type="protein sequence ID" value="nRc.2.0.1.t37059-RA"/>
    <property type="gene ID" value="nRc.2.0.1.g37059"/>
</dbReference>
<evidence type="ECO:0000313" key="3">
    <source>
        <dbReference type="WBParaSite" id="nRc.2.0.1.t37059-RA"/>
    </source>
</evidence>
<protein>
    <submittedName>
        <fullName evidence="3">Uncharacterized protein</fullName>
    </submittedName>
</protein>